<dbReference type="EMBL" id="KN837254">
    <property type="protein sequence ID" value="KIJ30821.1"/>
    <property type="molecule type" value="Genomic_DNA"/>
</dbReference>
<evidence type="ECO:0000313" key="8">
    <source>
        <dbReference type="Proteomes" id="UP000054279"/>
    </source>
</evidence>
<dbReference type="GO" id="GO:0016926">
    <property type="term" value="P:protein desumoylation"/>
    <property type="evidence" value="ECO:0007669"/>
    <property type="project" value="UniProtKB-ARBA"/>
</dbReference>
<gene>
    <name evidence="7" type="ORF">M422DRAFT_267651</name>
</gene>
<keyword evidence="2" id="KW-0645">Protease</keyword>
<feature type="region of interest" description="Disordered" evidence="5">
    <location>
        <begin position="1"/>
        <end position="63"/>
    </location>
</feature>
<evidence type="ECO:0000259" key="6">
    <source>
        <dbReference type="PROSITE" id="PS50600"/>
    </source>
</evidence>
<evidence type="ECO:0000313" key="7">
    <source>
        <dbReference type="EMBL" id="KIJ30821.1"/>
    </source>
</evidence>
<dbReference type="Gene3D" id="3.40.395.10">
    <property type="entry name" value="Adenoviral Proteinase, Chain A"/>
    <property type="match status" value="1"/>
</dbReference>
<evidence type="ECO:0000256" key="1">
    <source>
        <dbReference type="ARBA" id="ARBA00005234"/>
    </source>
</evidence>
<dbReference type="PANTHER" id="PTHR46915:SF2">
    <property type="entry name" value="UBIQUITIN-LIKE PROTEASE 4"/>
    <property type="match status" value="1"/>
</dbReference>
<dbReference type="PANTHER" id="PTHR46915">
    <property type="entry name" value="UBIQUITIN-LIKE PROTEASE 4-RELATED"/>
    <property type="match status" value="1"/>
</dbReference>
<organism evidence="7 8">
    <name type="scientific">Sphaerobolus stellatus (strain SS14)</name>
    <dbReference type="NCBI Taxonomy" id="990650"/>
    <lineage>
        <taxon>Eukaryota</taxon>
        <taxon>Fungi</taxon>
        <taxon>Dikarya</taxon>
        <taxon>Basidiomycota</taxon>
        <taxon>Agaricomycotina</taxon>
        <taxon>Agaricomycetes</taxon>
        <taxon>Phallomycetidae</taxon>
        <taxon>Geastrales</taxon>
        <taxon>Sphaerobolaceae</taxon>
        <taxon>Sphaerobolus</taxon>
    </lineage>
</organism>
<dbReference type="OrthoDB" id="442460at2759"/>
<dbReference type="GO" id="GO:0019783">
    <property type="term" value="F:ubiquitin-like protein peptidase activity"/>
    <property type="evidence" value="ECO:0007669"/>
    <property type="project" value="UniProtKB-ARBA"/>
</dbReference>
<evidence type="ECO:0000256" key="2">
    <source>
        <dbReference type="ARBA" id="ARBA00022670"/>
    </source>
</evidence>
<dbReference type="GO" id="GO:0008234">
    <property type="term" value="F:cysteine-type peptidase activity"/>
    <property type="evidence" value="ECO:0007669"/>
    <property type="project" value="UniProtKB-KW"/>
</dbReference>
<dbReference type="Pfam" id="PF02902">
    <property type="entry name" value="Peptidase_C48"/>
    <property type="match status" value="1"/>
</dbReference>
<dbReference type="InterPro" id="IPR038765">
    <property type="entry name" value="Papain-like_cys_pep_sf"/>
</dbReference>
<dbReference type="Proteomes" id="UP000054279">
    <property type="component" value="Unassembled WGS sequence"/>
</dbReference>
<keyword evidence="4" id="KW-0788">Thiol protease</keyword>
<dbReference type="PROSITE" id="PS50600">
    <property type="entry name" value="ULP_PROTEASE"/>
    <property type="match status" value="1"/>
</dbReference>
<dbReference type="SUPFAM" id="SSF54001">
    <property type="entry name" value="Cysteine proteinases"/>
    <property type="match status" value="1"/>
</dbReference>
<evidence type="ECO:0000256" key="5">
    <source>
        <dbReference type="SAM" id="MobiDB-lite"/>
    </source>
</evidence>
<evidence type="ECO:0000256" key="4">
    <source>
        <dbReference type="ARBA" id="ARBA00022807"/>
    </source>
</evidence>
<protein>
    <recommendedName>
        <fullName evidence="6">Ubiquitin-like protease family profile domain-containing protein</fullName>
    </recommendedName>
</protein>
<feature type="compositionally biased region" description="Polar residues" evidence="5">
    <location>
        <begin position="16"/>
        <end position="25"/>
    </location>
</feature>
<accession>A0A0C9UZL6</accession>
<reference evidence="7 8" key="1">
    <citation type="submission" date="2014-06" db="EMBL/GenBank/DDBJ databases">
        <title>Evolutionary Origins and Diversification of the Mycorrhizal Mutualists.</title>
        <authorList>
            <consortium name="DOE Joint Genome Institute"/>
            <consortium name="Mycorrhizal Genomics Consortium"/>
            <person name="Kohler A."/>
            <person name="Kuo A."/>
            <person name="Nagy L.G."/>
            <person name="Floudas D."/>
            <person name="Copeland A."/>
            <person name="Barry K.W."/>
            <person name="Cichocki N."/>
            <person name="Veneault-Fourrey C."/>
            <person name="LaButti K."/>
            <person name="Lindquist E.A."/>
            <person name="Lipzen A."/>
            <person name="Lundell T."/>
            <person name="Morin E."/>
            <person name="Murat C."/>
            <person name="Riley R."/>
            <person name="Ohm R."/>
            <person name="Sun H."/>
            <person name="Tunlid A."/>
            <person name="Henrissat B."/>
            <person name="Grigoriev I.V."/>
            <person name="Hibbett D.S."/>
            <person name="Martin F."/>
        </authorList>
    </citation>
    <scope>NUCLEOTIDE SEQUENCE [LARGE SCALE GENOMIC DNA]</scope>
    <source>
        <strain evidence="7 8">SS14</strain>
    </source>
</reference>
<dbReference type="AlphaFoldDB" id="A0A0C9UZL6"/>
<feature type="domain" description="Ubiquitin-like protease family profile" evidence="6">
    <location>
        <begin position="100"/>
        <end position="277"/>
    </location>
</feature>
<keyword evidence="3" id="KW-0378">Hydrolase</keyword>
<dbReference type="GO" id="GO:0006508">
    <property type="term" value="P:proteolysis"/>
    <property type="evidence" value="ECO:0007669"/>
    <property type="project" value="UniProtKB-KW"/>
</dbReference>
<dbReference type="HOGENOM" id="CLU_070654_1_0_1"/>
<keyword evidence="8" id="KW-1185">Reference proteome</keyword>
<name>A0A0C9UZL6_SPHS4</name>
<sequence>MTHYEYDTSDSDIVVLSSTSNQTTKAPEKKPDANNDVLILISSDTEMPKNKPSKKTKNDTNKKLKAHSTGDAHLVCVLIPNSLPLATKTFTQGTQEAACLRLRQQELDRLEPRQWFNDIVMDYGLSQALRRHQLSESPLCKLWVFSTFFYTKLRTKGYPSVASWSRRWDVFAQELIVIPVHMAYHWSIIVVSQPNASLLPTGNVTADLAGAQILSMDSLGGKQEKARDTVADWLFQVAEPHLQRNKWITPISRQIQVPQQSNLYDCGPYSIHNLSRFLMHSACVCEAEILKGSPEWDRIWNPHLASHMRTSLRQQVRLRARVPEAPVLIT</sequence>
<comment type="similarity">
    <text evidence="1">Belongs to the peptidase C48 family.</text>
</comment>
<proteinExistence type="inferred from homology"/>
<evidence type="ECO:0000256" key="3">
    <source>
        <dbReference type="ARBA" id="ARBA00022801"/>
    </source>
</evidence>
<dbReference type="InterPro" id="IPR003653">
    <property type="entry name" value="Peptidase_C48_C"/>
</dbReference>